<dbReference type="InterPro" id="IPR017910">
    <property type="entry name" value="Znf_lg_T-Ag_D1-typ"/>
</dbReference>
<keyword evidence="2" id="KW-0244">Early protein</keyword>
<evidence type="ECO:0000256" key="5">
    <source>
        <dbReference type="ARBA" id="ARBA00022705"/>
    </source>
</evidence>
<dbReference type="PROSITE" id="PS51206">
    <property type="entry name" value="SF3_HELICASE_1"/>
    <property type="match status" value="1"/>
</dbReference>
<evidence type="ECO:0000256" key="10">
    <source>
        <dbReference type="ARBA" id="ARBA00023125"/>
    </source>
</evidence>
<dbReference type="GO" id="GO:0003677">
    <property type="term" value="F:DNA binding"/>
    <property type="evidence" value="ECO:0007669"/>
    <property type="project" value="UniProtKB-KW"/>
</dbReference>
<keyword evidence="8" id="KW-0347">Helicase</keyword>
<dbReference type="SUPFAM" id="SSF52540">
    <property type="entry name" value="P-loop containing nucleoside triphosphate hydrolases"/>
    <property type="match status" value="1"/>
</dbReference>
<evidence type="ECO:0000256" key="15">
    <source>
        <dbReference type="PROSITE-ProRule" id="PRU00671"/>
    </source>
</evidence>
<dbReference type="Pfam" id="PF06431">
    <property type="entry name" value="Polyoma_lg_T_C"/>
    <property type="match status" value="1"/>
</dbReference>
<evidence type="ECO:0000256" key="12">
    <source>
        <dbReference type="ARBA" id="ARBA00034617"/>
    </source>
</evidence>
<dbReference type="Gene3D" id="1.10.10.510">
    <property type="entry name" value="Zinc finger, large T-antigen D1 domain"/>
    <property type="match status" value="1"/>
</dbReference>
<proteinExistence type="predicted"/>
<feature type="domain" description="T-ag D1-type" evidence="17">
    <location>
        <begin position="30"/>
        <end position="121"/>
    </location>
</feature>
<dbReference type="EMBL" id="PP711976">
    <property type="protein sequence ID" value="XBH24062.1"/>
    <property type="molecule type" value="Genomic_DNA"/>
</dbReference>
<protein>
    <recommendedName>
        <fullName evidence="13">DNA 3'-5' helicase</fullName>
        <ecNumber evidence="13">5.6.2.4</ecNumber>
    </recommendedName>
</protein>
<dbReference type="GO" id="GO:0043138">
    <property type="term" value="F:3'-5' DNA helicase activity"/>
    <property type="evidence" value="ECO:0007669"/>
    <property type="project" value="UniProtKB-EC"/>
</dbReference>
<keyword evidence="15" id="KW-0863">Zinc-finger</keyword>
<dbReference type="InterPro" id="IPR014015">
    <property type="entry name" value="Helicase_SF3_DNA-vir"/>
</dbReference>
<reference evidence="18" key="2">
    <citation type="submission" date="2024-02" db="EMBL/GenBank/DDBJ databases">
        <authorList>
            <person name="Hu B."/>
        </authorList>
    </citation>
    <scope>NUCLEOTIDE SEQUENCE</scope>
    <source>
        <strain evidence="18">1A/Kenya/BAT2996/2015</strain>
    </source>
</reference>
<sequence length="400" mass="46003">MYQHLSHEPYRLIDENKPLASHQFAEKGKEESCNWNQVADFACEFGLDDPLIILAHYLDFAKQPPCTKCTGKNPLKPHKVHEREHRNAKLFLNSKSQKSICTQAAEIVMAKRRLLMLELTREEMLCKKFEEKMERLRDFTPDDLKLYLAAVAWYNCMFKDFDLKLFKILRLLTENVPKRRNVMFKGPINSGKTGLAAALLDLLDGKALNVNCPADKLPFELGCALDKFMVVFEDVKGQVSLNKDLQPGQGFHNLDNLRDHLDGAVAVTLERKHVNKKHQIFPPAIITANEYAIPKTVLARIALTLNFSCKDNLKKSLDRNLELRRKRVIQSGMTLLIALIWSLPLKYFKVEIQPEVTKWRDILNAEVGHDLYCKMLENVEAGDDPLYGVFEYEEESEDES</sequence>
<name>A0AAU7E2U8_9POLY</name>
<evidence type="ECO:0000256" key="7">
    <source>
        <dbReference type="ARBA" id="ARBA00022801"/>
    </source>
</evidence>
<keyword evidence="7" id="KW-0378">Hydrolase</keyword>
<comment type="catalytic activity">
    <reaction evidence="14">
        <text>ATP + H2O = ADP + phosphate + H(+)</text>
        <dbReference type="Rhea" id="RHEA:13065"/>
        <dbReference type="ChEBI" id="CHEBI:15377"/>
        <dbReference type="ChEBI" id="CHEBI:15378"/>
        <dbReference type="ChEBI" id="CHEBI:30616"/>
        <dbReference type="ChEBI" id="CHEBI:43474"/>
        <dbReference type="ChEBI" id="CHEBI:456216"/>
        <dbReference type="EC" id="5.6.2.4"/>
    </reaction>
</comment>
<dbReference type="GO" id="GO:0008270">
    <property type="term" value="F:zinc ion binding"/>
    <property type="evidence" value="ECO:0007669"/>
    <property type="project" value="UniProtKB-KW"/>
</dbReference>
<dbReference type="GO" id="GO:0042025">
    <property type="term" value="C:host cell nucleus"/>
    <property type="evidence" value="ECO:0007669"/>
    <property type="project" value="UniProtKB-SubCell"/>
</dbReference>
<keyword evidence="15" id="KW-0479">Metal-binding</keyword>
<dbReference type="GO" id="GO:0016787">
    <property type="term" value="F:hydrolase activity"/>
    <property type="evidence" value="ECO:0007669"/>
    <property type="project" value="UniProtKB-KW"/>
</dbReference>
<evidence type="ECO:0000256" key="2">
    <source>
        <dbReference type="ARBA" id="ARBA00022518"/>
    </source>
</evidence>
<feature type="domain" description="SF3 helicase" evidence="16">
    <location>
        <begin position="160"/>
        <end position="320"/>
    </location>
</feature>
<evidence type="ECO:0000256" key="8">
    <source>
        <dbReference type="ARBA" id="ARBA00022806"/>
    </source>
</evidence>
<dbReference type="PROSITE" id="PS51341">
    <property type="entry name" value="ZF_LTAG_D1"/>
    <property type="match status" value="1"/>
</dbReference>
<evidence type="ECO:0000256" key="6">
    <source>
        <dbReference type="ARBA" id="ARBA00022741"/>
    </source>
</evidence>
<evidence type="ECO:0000256" key="14">
    <source>
        <dbReference type="ARBA" id="ARBA00048988"/>
    </source>
</evidence>
<dbReference type="GO" id="GO:0005524">
    <property type="term" value="F:ATP binding"/>
    <property type="evidence" value="ECO:0007669"/>
    <property type="project" value="UniProtKB-KW"/>
</dbReference>
<keyword evidence="5" id="KW-0235">DNA replication</keyword>
<dbReference type="Gene3D" id="3.40.50.300">
    <property type="entry name" value="P-loop containing nucleotide triphosphate hydrolases"/>
    <property type="match status" value="1"/>
</dbReference>
<dbReference type="InterPro" id="IPR010932">
    <property type="entry name" value="Lg_T_Ag_Polyomavir_C"/>
</dbReference>
<evidence type="ECO:0000256" key="9">
    <source>
        <dbReference type="ARBA" id="ARBA00022840"/>
    </source>
</evidence>
<keyword evidence="3" id="KW-0597">Phosphoprotein</keyword>
<keyword evidence="11" id="KW-0413">Isomerase</keyword>
<evidence type="ECO:0000259" key="17">
    <source>
        <dbReference type="PROSITE" id="PS51341"/>
    </source>
</evidence>
<accession>A0AAU7E2U8</accession>
<keyword evidence="6" id="KW-0547">Nucleotide-binding</keyword>
<evidence type="ECO:0000256" key="4">
    <source>
        <dbReference type="ARBA" id="ARBA00022562"/>
    </source>
</evidence>
<evidence type="ECO:0000313" key="18">
    <source>
        <dbReference type="EMBL" id="XBH24062.1"/>
    </source>
</evidence>
<organism evidence="18">
    <name type="scientific">Miniopterus bat polyomavirus</name>
    <dbReference type="NCBI Taxonomy" id="3141924"/>
    <lineage>
        <taxon>Viruses</taxon>
        <taxon>Monodnaviria</taxon>
        <taxon>Shotokuvirae</taxon>
        <taxon>Cossaviricota</taxon>
        <taxon>Papovaviricetes</taxon>
        <taxon>Sepolyvirales</taxon>
        <taxon>Polyomaviridae</taxon>
    </lineage>
</organism>
<keyword evidence="15" id="KW-0862">Zinc</keyword>
<dbReference type="InterPro" id="IPR027417">
    <property type="entry name" value="P-loop_NTPase"/>
</dbReference>
<evidence type="ECO:0000256" key="1">
    <source>
        <dbReference type="ARBA" id="ARBA00004147"/>
    </source>
</evidence>
<dbReference type="InterPro" id="IPR037102">
    <property type="entry name" value="Znf_lg_T-Ag_D1_dom_sf"/>
</dbReference>
<comment type="subcellular location">
    <subcellularLocation>
        <location evidence="1">Host nucleus</location>
    </subcellularLocation>
</comment>
<evidence type="ECO:0000256" key="11">
    <source>
        <dbReference type="ARBA" id="ARBA00023235"/>
    </source>
</evidence>
<evidence type="ECO:0000256" key="13">
    <source>
        <dbReference type="ARBA" id="ARBA00034808"/>
    </source>
</evidence>
<comment type="catalytic activity">
    <reaction evidence="12">
        <text>Couples ATP hydrolysis with the unwinding of duplex DNA by translocating in the 3'-5' direction.</text>
        <dbReference type="EC" id="5.6.2.4"/>
    </reaction>
</comment>
<dbReference type="EC" id="5.6.2.4" evidence="13"/>
<dbReference type="Gene3D" id="1.20.1050.70">
    <property type="entry name" value="Large T antigen, SV40, domain 3"/>
    <property type="match status" value="1"/>
</dbReference>
<keyword evidence="10" id="KW-0238">DNA-binding</keyword>
<evidence type="ECO:0000259" key="16">
    <source>
        <dbReference type="PROSITE" id="PS51206"/>
    </source>
</evidence>
<reference evidence="18" key="1">
    <citation type="journal article" date="2024" name="Microbiome">
        <title>Substantial viral diversity in bats and rodents from East Africa: insights into evolution, recombination, and cocirculation.</title>
        <authorList>
            <person name="Wang D."/>
            <person name="Yang X."/>
            <person name="Ren Z."/>
            <person name="Hu B."/>
            <person name="Zhao H."/>
            <person name="Yang K."/>
            <person name="Shi P."/>
            <person name="Zhang Z."/>
            <person name="Feng Q."/>
            <person name="Nawenja C.V."/>
            <person name="Obanda V."/>
            <person name="Robert K."/>
            <person name="Nalikka B."/>
            <person name="Waruhiu C.N."/>
            <person name="Ochola G.O."/>
            <person name="Onyuok S.O."/>
            <person name="Ochieng H."/>
            <person name="Li B."/>
            <person name="Zhu Y."/>
            <person name="Si H."/>
            <person name="Yin J."/>
            <person name="Kristiansen K."/>
            <person name="Jin X."/>
            <person name="Xu X."/>
            <person name="Xiao M."/>
            <person name="Agwanda B."/>
            <person name="Ommeh S."/>
            <person name="Li J."/>
            <person name="Shi Z.L."/>
        </authorList>
    </citation>
    <scope>NUCLEOTIDE SEQUENCE</scope>
    <source>
        <strain evidence="18">1A/Kenya/BAT2996/2015</strain>
    </source>
</reference>
<keyword evidence="9" id="KW-0067">ATP-binding</keyword>
<evidence type="ECO:0000256" key="3">
    <source>
        <dbReference type="ARBA" id="ARBA00022553"/>
    </source>
</evidence>
<dbReference type="GO" id="GO:0006260">
    <property type="term" value="P:DNA replication"/>
    <property type="evidence" value="ECO:0007669"/>
    <property type="project" value="UniProtKB-KW"/>
</dbReference>
<keyword evidence="4" id="KW-1048">Host nucleus</keyword>